<dbReference type="PANTHER" id="PTHR43792:SF1">
    <property type="entry name" value="N-ACETYLTRANSFERASE DOMAIN-CONTAINING PROTEIN"/>
    <property type="match status" value="1"/>
</dbReference>
<dbReference type="PROSITE" id="PS51186">
    <property type="entry name" value="GNAT"/>
    <property type="match status" value="1"/>
</dbReference>
<dbReference type="InterPro" id="IPR016181">
    <property type="entry name" value="Acyl_CoA_acyltransferase"/>
</dbReference>
<keyword evidence="2" id="KW-0808">Transferase</keyword>
<dbReference type="GO" id="GO:0016747">
    <property type="term" value="F:acyltransferase activity, transferring groups other than amino-acyl groups"/>
    <property type="evidence" value="ECO:0007669"/>
    <property type="project" value="InterPro"/>
</dbReference>
<protein>
    <submittedName>
        <fullName evidence="2">Protein N-acetyltransferase, RimJ/RimL family</fullName>
    </submittedName>
</protein>
<dbReference type="Pfam" id="PF13302">
    <property type="entry name" value="Acetyltransf_3"/>
    <property type="match status" value="1"/>
</dbReference>
<dbReference type="InterPro" id="IPR000182">
    <property type="entry name" value="GNAT_dom"/>
</dbReference>
<keyword evidence="3" id="KW-1185">Reference proteome</keyword>
<sequence>MPEHNYLFTSQRLGFRSWTHDDLDQFAAMNADEEVMKHFPKPLSREESAEFLDRLFKHYAKHGYCYFAAEVLESREFIGFIGLAFQSYAAPFTPATDIGWRLKRSAWGKGYATEGAKRCLQFAFEDLQLEKVISTCPKQNHRSELVMQKIGMKKASEFDHPKLQDSPELQKCVVYEIEKE</sequence>
<dbReference type="AlphaFoldDB" id="A0A1H5P940"/>
<dbReference type="PANTHER" id="PTHR43792">
    <property type="entry name" value="GNAT FAMILY, PUTATIVE (AFU_ORTHOLOGUE AFUA_3G00765)-RELATED-RELATED"/>
    <property type="match status" value="1"/>
</dbReference>
<dbReference type="EMBL" id="FNUG01000009">
    <property type="protein sequence ID" value="SEF09507.1"/>
    <property type="molecule type" value="Genomic_DNA"/>
</dbReference>
<dbReference type="Proteomes" id="UP000199448">
    <property type="component" value="Unassembled WGS sequence"/>
</dbReference>
<dbReference type="OrthoDB" id="9788916at2"/>
<dbReference type="STRING" id="390640.SAMN04488034_10975"/>
<accession>A0A1H5P940</accession>
<dbReference type="SUPFAM" id="SSF55729">
    <property type="entry name" value="Acyl-CoA N-acyltransferases (Nat)"/>
    <property type="match status" value="1"/>
</dbReference>
<evidence type="ECO:0000313" key="2">
    <source>
        <dbReference type="EMBL" id="SEF09507.1"/>
    </source>
</evidence>
<name>A0A1H5P940_9FLAO</name>
<proteinExistence type="predicted"/>
<gene>
    <name evidence="2" type="ORF">SAMN04488034_10975</name>
</gene>
<dbReference type="RefSeq" id="WP_093114140.1">
    <property type="nucleotide sequence ID" value="NZ_FNGG01000009.1"/>
</dbReference>
<evidence type="ECO:0000313" key="3">
    <source>
        <dbReference type="Proteomes" id="UP000199448"/>
    </source>
</evidence>
<dbReference type="Gene3D" id="3.40.630.30">
    <property type="match status" value="1"/>
</dbReference>
<evidence type="ECO:0000259" key="1">
    <source>
        <dbReference type="PROSITE" id="PS51186"/>
    </source>
</evidence>
<organism evidence="2 3">
    <name type="scientific">Salinimicrobium catena</name>
    <dbReference type="NCBI Taxonomy" id="390640"/>
    <lineage>
        <taxon>Bacteria</taxon>
        <taxon>Pseudomonadati</taxon>
        <taxon>Bacteroidota</taxon>
        <taxon>Flavobacteriia</taxon>
        <taxon>Flavobacteriales</taxon>
        <taxon>Flavobacteriaceae</taxon>
        <taxon>Salinimicrobium</taxon>
    </lineage>
</organism>
<reference evidence="2 3" key="1">
    <citation type="submission" date="2016-10" db="EMBL/GenBank/DDBJ databases">
        <authorList>
            <person name="de Groot N.N."/>
        </authorList>
    </citation>
    <scope>NUCLEOTIDE SEQUENCE [LARGE SCALE GENOMIC DNA]</scope>
    <source>
        <strain evidence="2 3">DSM 23553</strain>
    </source>
</reference>
<feature type="domain" description="N-acetyltransferase" evidence="1">
    <location>
        <begin position="13"/>
        <end position="180"/>
    </location>
</feature>
<dbReference type="InterPro" id="IPR051531">
    <property type="entry name" value="N-acetyltransferase"/>
</dbReference>